<dbReference type="PANTHER" id="PTHR10131:SF96">
    <property type="entry name" value="TNF RECEPTOR-ASSOCIATED FACTOR 1"/>
    <property type="match status" value="1"/>
</dbReference>
<feature type="coiled-coil region" evidence="9">
    <location>
        <begin position="368"/>
        <end position="395"/>
    </location>
</feature>
<evidence type="ECO:0000256" key="3">
    <source>
        <dbReference type="ARBA" id="ARBA00022723"/>
    </source>
</evidence>
<dbReference type="Pfam" id="PF21355">
    <property type="entry name" value="TRAF-mep_MATH"/>
    <property type="match status" value="1"/>
</dbReference>
<feature type="region of interest" description="Disordered" evidence="10">
    <location>
        <begin position="1"/>
        <end position="24"/>
    </location>
</feature>
<organism evidence="14 15">
    <name type="scientific">Geotrypetes seraphini</name>
    <name type="common">Gaboon caecilian</name>
    <name type="synonym">Caecilia seraphini</name>
    <dbReference type="NCBI Taxonomy" id="260995"/>
    <lineage>
        <taxon>Eukaryota</taxon>
        <taxon>Metazoa</taxon>
        <taxon>Chordata</taxon>
        <taxon>Craniata</taxon>
        <taxon>Vertebrata</taxon>
        <taxon>Euteleostomi</taxon>
        <taxon>Amphibia</taxon>
        <taxon>Gymnophiona</taxon>
        <taxon>Geotrypetes</taxon>
    </lineage>
</organism>
<dbReference type="GO" id="GO:0008270">
    <property type="term" value="F:zinc ion binding"/>
    <property type="evidence" value="ECO:0007669"/>
    <property type="project" value="UniProtKB-UniRule"/>
</dbReference>
<dbReference type="Proteomes" id="UP000515159">
    <property type="component" value="Chromosome 10"/>
</dbReference>
<dbReference type="InterPro" id="IPR017907">
    <property type="entry name" value="Znf_RING_CS"/>
</dbReference>
<dbReference type="InterPro" id="IPR013083">
    <property type="entry name" value="Znf_RING/FYVE/PHD"/>
</dbReference>
<evidence type="ECO:0000256" key="2">
    <source>
        <dbReference type="ARBA" id="ARBA00022490"/>
    </source>
</evidence>
<dbReference type="InterPro" id="IPR032070">
    <property type="entry name" value="TRAF_BIRC3-bd"/>
</dbReference>
<comment type="subcellular location">
    <subcellularLocation>
        <location evidence="1 7">Cytoplasm</location>
    </subcellularLocation>
</comment>
<keyword evidence="5 8" id="KW-0863">Zinc-finger</keyword>
<sequence>MPTVGTEKPSREAQEGPSSCPDENEIPFGYPTSICDDVPSPKYLCCNCKNVLKRAQQTLCGHRYCLACLSWIVRNTKSPICQMCKEEDPTAGNEGSLLTEEKAFSDAAVNKEILELKVHCSTSGCNWTGIMRGYEEHQSLCEHAFISCHLGCGHVVIRKNLADHLEKECICNMVACQKCKQKISRSQLQQHLCGNSALRECMNPKAEPPKDKNRTAAVWKSKDCCQFSAIGCTFRGNKDKGKEHEKSSTVVHLALMLQFIKKMKAALIHKFEGDPPNVTSGPTNARCPEGSARALHLQQAPEVTGHLDIDCNHTESSEKDELNLQRRTVEHKIAGLQDKVQVFENIVTVLNREIETSNMAFVSFQQEHGLTQNLIRNLEQKIADLQRSLALKDMVLNGLHMHYLSSVETSYDGIFLWKIPEVSRKCHDAITGRNISLCSPAFYTARYGHKACLRVYFNGDGTAKGTHVSLFFAIMKGEYDALLSWPFKHKVTFMLLDQNNREHAIDAFRPDLMSASFQRPEQDMNVASGCPMFLPLTKLQSLKYAYIKEDILFIKCIIDTHS</sequence>
<evidence type="ECO:0000256" key="8">
    <source>
        <dbReference type="PROSITE-ProRule" id="PRU00207"/>
    </source>
</evidence>
<feature type="domain" description="MATH" evidence="12">
    <location>
        <begin position="412"/>
        <end position="558"/>
    </location>
</feature>
<evidence type="ECO:0000256" key="6">
    <source>
        <dbReference type="ARBA" id="ARBA00022833"/>
    </source>
</evidence>
<dbReference type="GO" id="GO:0061630">
    <property type="term" value="F:ubiquitin protein ligase activity"/>
    <property type="evidence" value="ECO:0007669"/>
    <property type="project" value="UniProtKB-EC"/>
</dbReference>
<gene>
    <name evidence="15" type="primary">TRAF1</name>
</gene>
<dbReference type="GO" id="GO:0042981">
    <property type="term" value="P:regulation of apoptotic process"/>
    <property type="evidence" value="ECO:0007669"/>
    <property type="project" value="InterPro"/>
</dbReference>
<dbReference type="RefSeq" id="XP_033817603.1">
    <property type="nucleotide sequence ID" value="XM_033961712.1"/>
</dbReference>
<dbReference type="EC" id="2.3.2.27" evidence="7"/>
<comment type="similarity">
    <text evidence="7">Belongs to the TNF receptor-associated factor family.</text>
</comment>
<dbReference type="CTD" id="7185"/>
<dbReference type="PIRSF" id="PIRSF015614">
    <property type="entry name" value="TRAF"/>
    <property type="match status" value="1"/>
</dbReference>
<dbReference type="GO" id="GO:0005737">
    <property type="term" value="C:cytoplasm"/>
    <property type="evidence" value="ECO:0007669"/>
    <property type="project" value="UniProtKB-SubCell"/>
</dbReference>
<keyword evidence="3 7" id="KW-0479">Metal-binding</keyword>
<dbReference type="InterPro" id="IPR002083">
    <property type="entry name" value="MATH/TRAF_dom"/>
</dbReference>
<dbReference type="PROSITE" id="PS50089">
    <property type="entry name" value="ZF_RING_2"/>
    <property type="match status" value="1"/>
</dbReference>
<dbReference type="GO" id="GO:0043122">
    <property type="term" value="P:regulation of canonical NF-kappaB signal transduction"/>
    <property type="evidence" value="ECO:0007669"/>
    <property type="project" value="TreeGrafter"/>
</dbReference>
<dbReference type="InParanoid" id="A0A6P8SMQ3"/>
<evidence type="ECO:0000256" key="9">
    <source>
        <dbReference type="SAM" id="Coils"/>
    </source>
</evidence>
<dbReference type="PANTHER" id="PTHR10131">
    <property type="entry name" value="TNF RECEPTOR ASSOCIATED FACTOR"/>
    <property type="match status" value="1"/>
</dbReference>
<evidence type="ECO:0000256" key="10">
    <source>
        <dbReference type="SAM" id="MobiDB-lite"/>
    </source>
</evidence>
<dbReference type="GO" id="GO:0007165">
    <property type="term" value="P:signal transduction"/>
    <property type="evidence" value="ECO:0007669"/>
    <property type="project" value="InterPro"/>
</dbReference>
<reference evidence="15" key="1">
    <citation type="submission" date="2025-08" db="UniProtKB">
        <authorList>
            <consortium name="RefSeq"/>
        </authorList>
    </citation>
    <scope>IDENTIFICATION</scope>
</reference>
<dbReference type="PROSITE" id="PS50145">
    <property type="entry name" value="ZF_TRAF"/>
    <property type="match status" value="1"/>
</dbReference>
<evidence type="ECO:0000259" key="12">
    <source>
        <dbReference type="PROSITE" id="PS50144"/>
    </source>
</evidence>
<dbReference type="InterPro" id="IPR012227">
    <property type="entry name" value="TNF_rcpt-assoc_TRAF_met"/>
</dbReference>
<dbReference type="PROSITE" id="PS50144">
    <property type="entry name" value="MATH"/>
    <property type="match status" value="1"/>
</dbReference>
<evidence type="ECO:0000256" key="1">
    <source>
        <dbReference type="ARBA" id="ARBA00004496"/>
    </source>
</evidence>
<evidence type="ECO:0000259" key="11">
    <source>
        <dbReference type="PROSITE" id="PS50089"/>
    </source>
</evidence>
<dbReference type="FunFam" id="2.60.210.10:FF:000035">
    <property type="entry name" value="TNF receptor-associated factor 2"/>
    <property type="match status" value="1"/>
</dbReference>
<keyword evidence="15" id="KW-0675">Receptor</keyword>
<proteinExistence type="inferred from homology"/>
<dbReference type="InterPro" id="IPR001293">
    <property type="entry name" value="Znf_TRAF"/>
</dbReference>
<dbReference type="Gene3D" id="1.20.5.110">
    <property type="match status" value="1"/>
</dbReference>
<evidence type="ECO:0000259" key="13">
    <source>
        <dbReference type="PROSITE" id="PS50145"/>
    </source>
</evidence>
<dbReference type="InterPro" id="IPR001841">
    <property type="entry name" value="Znf_RING"/>
</dbReference>
<dbReference type="GeneID" id="117368254"/>
<dbReference type="SUPFAM" id="SSF49599">
    <property type="entry name" value="TRAF domain-like"/>
    <property type="match status" value="2"/>
</dbReference>
<dbReference type="KEGG" id="gsh:117368254"/>
<dbReference type="PROSITE" id="PS00518">
    <property type="entry name" value="ZF_RING_1"/>
    <property type="match status" value="1"/>
</dbReference>
<accession>A0A6P8SMQ3</accession>
<keyword evidence="4" id="KW-0677">Repeat</keyword>
<feature type="domain" description="RING-type" evidence="11">
    <location>
        <begin position="45"/>
        <end position="85"/>
    </location>
</feature>
<keyword evidence="2 7" id="KW-0963">Cytoplasm</keyword>
<dbReference type="SMART" id="SM00061">
    <property type="entry name" value="MATH"/>
    <property type="match status" value="1"/>
</dbReference>
<dbReference type="InterPro" id="IPR049342">
    <property type="entry name" value="TRAF1-6_MATH_dom"/>
</dbReference>
<dbReference type="InterPro" id="IPR008974">
    <property type="entry name" value="TRAF-like"/>
</dbReference>
<dbReference type="Gene3D" id="3.30.40.10">
    <property type="entry name" value="Zinc/RING finger domain, C3HC4 (zinc finger)"/>
    <property type="match status" value="1"/>
</dbReference>
<protein>
    <recommendedName>
        <fullName evidence="7">TNF receptor-associated factor</fullName>
        <ecNumber evidence="7">2.3.2.27</ecNumber>
    </recommendedName>
</protein>
<dbReference type="Gene3D" id="2.60.210.10">
    <property type="entry name" value="Apoptosis, Tumor Necrosis Factor Receptor Associated Protein 2, Chain A"/>
    <property type="match status" value="1"/>
</dbReference>
<feature type="zinc finger region" description="TRAF-type" evidence="8">
    <location>
        <begin position="137"/>
        <end position="189"/>
    </location>
</feature>
<keyword evidence="14" id="KW-1185">Reference proteome</keyword>
<evidence type="ECO:0000313" key="15">
    <source>
        <dbReference type="RefSeq" id="XP_033817603.1"/>
    </source>
</evidence>
<dbReference type="SUPFAM" id="SSF57850">
    <property type="entry name" value="RING/U-box"/>
    <property type="match status" value="1"/>
</dbReference>
<dbReference type="AlphaFoldDB" id="A0A6P8SMQ3"/>
<keyword evidence="6 7" id="KW-0862">Zinc</keyword>
<comment type="catalytic activity">
    <reaction evidence="7">
        <text>S-ubiquitinyl-[E2 ubiquitin-conjugating enzyme]-L-cysteine + [acceptor protein]-L-lysine = [E2 ubiquitin-conjugating enzyme]-L-cysteine + N(6)-ubiquitinyl-[acceptor protein]-L-lysine.</text>
        <dbReference type="EC" id="2.3.2.27"/>
    </reaction>
</comment>
<dbReference type="CDD" id="cd23125">
    <property type="entry name" value="RING-HC_TRAF1-like"/>
    <property type="match status" value="1"/>
</dbReference>
<evidence type="ECO:0000256" key="5">
    <source>
        <dbReference type="ARBA" id="ARBA00022771"/>
    </source>
</evidence>
<dbReference type="GO" id="GO:0005164">
    <property type="term" value="F:tumor necrosis factor receptor binding"/>
    <property type="evidence" value="ECO:0007669"/>
    <property type="project" value="UniProtKB-UniRule"/>
</dbReference>
<dbReference type="GO" id="GO:0009898">
    <property type="term" value="C:cytoplasmic side of plasma membrane"/>
    <property type="evidence" value="ECO:0007669"/>
    <property type="project" value="TreeGrafter"/>
</dbReference>
<evidence type="ECO:0000256" key="4">
    <source>
        <dbReference type="ARBA" id="ARBA00022737"/>
    </source>
</evidence>
<dbReference type="OrthoDB" id="6499288at2759"/>
<feature type="domain" description="TRAF-type" evidence="13">
    <location>
        <begin position="137"/>
        <end position="189"/>
    </location>
</feature>
<evidence type="ECO:0000313" key="14">
    <source>
        <dbReference type="Proteomes" id="UP000515159"/>
    </source>
</evidence>
<dbReference type="Pfam" id="PF16673">
    <property type="entry name" value="TRAF_BIRC3_bd"/>
    <property type="match status" value="1"/>
</dbReference>
<evidence type="ECO:0000256" key="7">
    <source>
        <dbReference type="PIRNR" id="PIRNR015614"/>
    </source>
</evidence>
<keyword evidence="9" id="KW-0175">Coiled coil</keyword>
<name>A0A6P8SMQ3_GEOSA</name>